<dbReference type="EMBL" id="LJUJ01000002">
    <property type="protein sequence ID" value="KPK64616.1"/>
    <property type="molecule type" value="Genomic_DNA"/>
</dbReference>
<accession>A0A0S8FV87</accession>
<organism evidence="2 3">
    <name type="scientific">candidate division WOR_3 bacterium SM23_42</name>
    <dbReference type="NCBI Taxonomy" id="1703779"/>
    <lineage>
        <taxon>Bacteria</taxon>
        <taxon>Bacteria division WOR-3</taxon>
    </lineage>
</organism>
<comment type="caution">
    <text evidence="2">The sequence shown here is derived from an EMBL/GenBank/DDBJ whole genome shotgun (WGS) entry which is preliminary data.</text>
</comment>
<protein>
    <recommendedName>
        <fullName evidence="1">SnoaL-like domain-containing protein</fullName>
    </recommendedName>
</protein>
<evidence type="ECO:0000313" key="2">
    <source>
        <dbReference type="EMBL" id="KPK64616.1"/>
    </source>
</evidence>
<dbReference type="InterPro" id="IPR032710">
    <property type="entry name" value="NTF2-like_dom_sf"/>
</dbReference>
<evidence type="ECO:0000313" key="3">
    <source>
        <dbReference type="Proteomes" id="UP000051373"/>
    </source>
</evidence>
<dbReference type="STRING" id="1703779.AMJ83_02160"/>
<evidence type="ECO:0000259" key="1">
    <source>
        <dbReference type="Pfam" id="PF12680"/>
    </source>
</evidence>
<dbReference type="AlphaFoldDB" id="A0A0S8FV87"/>
<feature type="domain" description="SnoaL-like" evidence="1">
    <location>
        <begin position="2"/>
        <end position="91"/>
    </location>
</feature>
<dbReference type="InterPro" id="IPR037401">
    <property type="entry name" value="SnoaL-like"/>
</dbReference>
<gene>
    <name evidence="2" type="ORF">AMJ83_02160</name>
</gene>
<dbReference type="Gene3D" id="3.10.450.50">
    <property type="match status" value="1"/>
</dbReference>
<dbReference type="Pfam" id="PF12680">
    <property type="entry name" value="SnoaL_2"/>
    <property type="match status" value="1"/>
</dbReference>
<dbReference type="Proteomes" id="UP000051373">
    <property type="component" value="Unassembled WGS sequence"/>
</dbReference>
<sequence length="114" mass="13460">MFDAARYDDVATLLQLDCNVYWPNTRELFRGRQKLIDVNKRYPGRWHIEIVDIISKNELVVSVVRVYSKEKEQSFHATSFFKFKDGLIAEIIEYWGENTSPPPWRIAEGLSETY</sequence>
<reference evidence="2 3" key="1">
    <citation type="journal article" date="2015" name="Microbiome">
        <title>Genomic resolution of linkages in carbon, nitrogen, and sulfur cycling among widespread estuary sediment bacteria.</title>
        <authorList>
            <person name="Baker B.J."/>
            <person name="Lazar C.S."/>
            <person name="Teske A.P."/>
            <person name="Dick G.J."/>
        </authorList>
    </citation>
    <scope>NUCLEOTIDE SEQUENCE [LARGE SCALE GENOMIC DNA]</scope>
    <source>
        <strain evidence="2">SM23_42</strain>
    </source>
</reference>
<proteinExistence type="predicted"/>
<name>A0A0S8FV87_UNCW3</name>
<dbReference type="SUPFAM" id="SSF54427">
    <property type="entry name" value="NTF2-like"/>
    <property type="match status" value="1"/>
</dbReference>